<reference evidence="12" key="1">
    <citation type="submission" date="2024-04" db="EMBL/GenBank/DDBJ databases">
        <authorList>
            <person name="Shaw F."/>
            <person name="Minotto A."/>
        </authorList>
    </citation>
    <scope>NUCLEOTIDE SEQUENCE [LARGE SCALE GENOMIC DNA]</scope>
</reference>
<evidence type="ECO:0000259" key="9">
    <source>
        <dbReference type="PROSITE" id="PS50177"/>
    </source>
</evidence>
<dbReference type="InterPro" id="IPR002075">
    <property type="entry name" value="NTF2_dom"/>
</dbReference>
<dbReference type="InterPro" id="IPR032675">
    <property type="entry name" value="LRR_dom_sf"/>
</dbReference>
<feature type="compositionally biased region" description="Basic and acidic residues" evidence="8">
    <location>
        <begin position="25"/>
        <end position="41"/>
    </location>
</feature>
<dbReference type="SUPFAM" id="SSF54427">
    <property type="entry name" value="NTF2-like"/>
    <property type="match status" value="1"/>
</dbReference>
<evidence type="ECO:0000313" key="11">
    <source>
        <dbReference type="EMBL" id="CAL1716422.1"/>
    </source>
</evidence>
<feature type="domain" description="NTF2" evidence="9">
    <location>
        <begin position="369"/>
        <end position="550"/>
    </location>
</feature>
<dbReference type="Pfam" id="PF03943">
    <property type="entry name" value="TAP_C"/>
    <property type="match status" value="1"/>
</dbReference>
<dbReference type="InterPro" id="IPR032710">
    <property type="entry name" value="NTF2-like_dom_sf"/>
</dbReference>
<dbReference type="CDD" id="cd14342">
    <property type="entry name" value="UBA_TAP-C"/>
    <property type="match status" value="1"/>
</dbReference>
<dbReference type="SUPFAM" id="SSF46934">
    <property type="entry name" value="UBA-like"/>
    <property type="match status" value="1"/>
</dbReference>
<dbReference type="Gene3D" id="1.10.8.10">
    <property type="entry name" value="DNA helicase RuvA subunit, C-terminal domain"/>
    <property type="match status" value="1"/>
</dbReference>
<dbReference type="Gene3D" id="3.10.450.50">
    <property type="match status" value="1"/>
</dbReference>
<feature type="compositionally biased region" description="Basic residues" evidence="8">
    <location>
        <begin position="50"/>
        <end position="61"/>
    </location>
</feature>
<proteinExistence type="inferred from homology"/>
<dbReference type="Gene3D" id="3.80.10.10">
    <property type="entry name" value="Ribonuclease Inhibitor"/>
    <property type="match status" value="1"/>
</dbReference>
<evidence type="ECO:0000256" key="1">
    <source>
        <dbReference type="ARBA" id="ARBA00004123"/>
    </source>
</evidence>
<evidence type="ECO:0000313" key="12">
    <source>
        <dbReference type="Proteomes" id="UP001497453"/>
    </source>
</evidence>
<feature type="region of interest" description="Disordered" evidence="8">
    <location>
        <begin position="1"/>
        <end position="61"/>
    </location>
</feature>
<organism evidence="11 12">
    <name type="scientific">Somion occarium</name>
    <dbReference type="NCBI Taxonomy" id="3059160"/>
    <lineage>
        <taxon>Eukaryota</taxon>
        <taxon>Fungi</taxon>
        <taxon>Dikarya</taxon>
        <taxon>Basidiomycota</taxon>
        <taxon>Agaricomycotina</taxon>
        <taxon>Agaricomycetes</taxon>
        <taxon>Polyporales</taxon>
        <taxon>Cerrenaceae</taxon>
        <taxon>Somion</taxon>
    </lineage>
</organism>
<dbReference type="Proteomes" id="UP001497453">
    <property type="component" value="Chromosome 9"/>
</dbReference>
<gene>
    <name evidence="11" type="ORF">GFSPODELE1_LOCUS10753</name>
</gene>
<keyword evidence="5" id="KW-0677">Repeat</keyword>
<dbReference type="InterPro" id="IPR009060">
    <property type="entry name" value="UBA-like_sf"/>
</dbReference>
<sequence>MLSSPAPTPPAGSRAIAANALRKAGLMDRDERMRDATDKPGGRKGTTKASLHKTRSSHRPRVIQSVLGKDQPSSSMRDPMLAIRCGISPSSLLNLEVHPSLHSYSSPSSTLVVVALSWLLIKLAARVAASAAGDGLSIRGASRTAAMAGRGRRNAISLNGRSFAPAAGMVELWKQFVEKRWNKEGRFVNLERMLDDEFIARHNMTPLGAPGSSAREAAVIFKHIKSLKPEVQTLSLAHNNIGNGQLIATLPHYLPGLRNLSLEGNQLKTWRDLDYITGRRGRLEQLRELILTGNPVRELEYQNNRAEKFKSEISRRFPSLEMLDQEPITKITFDVPAASSSTSIPKSAAPTTFPNEMGPSFVTGVPGNIVSDFFVRFFPLFDNQRAALLDVYHPSATFSFSANTSIPTRARLQGHHHSKEMPNQRKLEWPPWLNGGLGGSRNLSRMPGGVEKMAKTLHIGNEEIIKAIADLPSTRHDIVGSPDKFCVDAWPVVHGDTTNLFITLHGQFTELPSEGIRSFDRSFVLAPAPEGSRAKQNGWQVVILSDQLSVRAYSSHEAWKPGPMRVQAGEKLTFKSLASWMSSLSPQQQTQLQDAVASIPEPQRTQVLEVCQRTGLTVRYSIDCLQGNAWDLERAIANFEQVKTTLPRDAFL</sequence>
<feature type="compositionally biased region" description="Pro residues" evidence="8">
    <location>
        <begin position="1"/>
        <end position="10"/>
    </location>
</feature>
<accession>A0ABP1E9Y3</accession>
<name>A0ABP1E9Y3_9APHY</name>
<evidence type="ECO:0000256" key="6">
    <source>
        <dbReference type="ARBA" id="ARBA00022816"/>
    </source>
</evidence>
<keyword evidence="3" id="KW-0813">Transport</keyword>
<keyword evidence="6" id="KW-0509">mRNA transport</keyword>
<dbReference type="PANTHER" id="PTHR10662">
    <property type="entry name" value="NUCLEAR RNA EXPORT FACTOR"/>
    <property type="match status" value="1"/>
</dbReference>
<dbReference type="InterPro" id="IPR018222">
    <property type="entry name" value="Nuclear_transport_factor_2_euk"/>
</dbReference>
<feature type="domain" description="TAP-C" evidence="10">
    <location>
        <begin position="601"/>
        <end position="652"/>
    </location>
</feature>
<dbReference type="Pfam" id="PF22602">
    <property type="entry name" value="NXF_NTF2"/>
    <property type="match status" value="1"/>
</dbReference>
<comment type="similarity">
    <text evidence="2">Belongs to the NXF family.</text>
</comment>
<evidence type="ECO:0000259" key="10">
    <source>
        <dbReference type="PROSITE" id="PS51281"/>
    </source>
</evidence>
<evidence type="ECO:0000256" key="8">
    <source>
        <dbReference type="SAM" id="MobiDB-lite"/>
    </source>
</evidence>
<evidence type="ECO:0000256" key="4">
    <source>
        <dbReference type="ARBA" id="ARBA00022614"/>
    </source>
</evidence>
<evidence type="ECO:0000256" key="3">
    <source>
        <dbReference type="ARBA" id="ARBA00022448"/>
    </source>
</evidence>
<dbReference type="PROSITE" id="PS51281">
    <property type="entry name" value="TAP_C"/>
    <property type="match status" value="1"/>
</dbReference>
<dbReference type="SUPFAM" id="SSF52058">
    <property type="entry name" value="L domain-like"/>
    <property type="match status" value="1"/>
</dbReference>
<dbReference type="InterPro" id="IPR030217">
    <property type="entry name" value="NXF_fam"/>
</dbReference>
<protein>
    <recommendedName>
        <fullName evidence="13">NTF2-like protein</fullName>
    </recommendedName>
</protein>
<keyword evidence="7" id="KW-0539">Nucleus</keyword>
<comment type="subcellular location">
    <subcellularLocation>
        <location evidence="1">Nucleus</location>
    </subcellularLocation>
</comment>
<evidence type="ECO:0008006" key="13">
    <source>
        <dbReference type="Google" id="ProtNLM"/>
    </source>
</evidence>
<keyword evidence="4" id="KW-0433">Leucine-rich repeat</keyword>
<dbReference type="PROSITE" id="PS50177">
    <property type="entry name" value="NTF2_DOMAIN"/>
    <property type="match status" value="1"/>
</dbReference>
<evidence type="ECO:0000256" key="5">
    <source>
        <dbReference type="ARBA" id="ARBA00022737"/>
    </source>
</evidence>
<evidence type="ECO:0000256" key="7">
    <source>
        <dbReference type="ARBA" id="ARBA00023242"/>
    </source>
</evidence>
<dbReference type="SMART" id="SM00804">
    <property type="entry name" value="TAP_C"/>
    <property type="match status" value="1"/>
</dbReference>
<keyword evidence="12" id="KW-1185">Reference proteome</keyword>
<dbReference type="InterPro" id="IPR005637">
    <property type="entry name" value="TAP_C_dom"/>
</dbReference>
<dbReference type="PANTHER" id="PTHR10662:SF22">
    <property type="entry name" value="NUCLEAR RNA EXPORT FACTOR 1"/>
    <property type="match status" value="1"/>
</dbReference>
<evidence type="ECO:0000256" key="2">
    <source>
        <dbReference type="ARBA" id="ARBA00009285"/>
    </source>
</evidence>
<dbReference type="EMBL" id="OZ037952">
    <property type="protein sequence ID" value="CAL1716422.1"/>
    <property type="molecule type" value="Genomic_DNA"/>
</dbReference>